<dbReference type="GO" id="GO:0006614">
    <property type="term" value="P:SRP-dependent cotranslational protein targeting to membrane"/>
    <property type="evidence" value="ECO:0007669"/>
    <property type="project" value="InterPro"/>
</dbReference>
<dbReference type="AlphaFoldDB" id="A0A815NE05"/>
<dbReference type="SUPFAM" id="SSF52540">
    <property type="entry name" value="P-loop containing nucleoside triphosphate hydrolases"/>
    <property type="match status" value="1"/>
</dbReference>
<keyword evidence="1" id="KW-0547">Nucleotide-binding</keyword>
<protein>
    <recommendedName>
        <fullName evidence="4">SRP54-type proteins GTP-binding domain-containing protein</fullName>
    </recommendedName>
</protein>
<organism evidence="5 6">
    <name type="scientific">Adineta ricciae</name>
    <name type="common">Rotifer</name>
    <dbReference type="NCBI Taxonomy" id="249248"/>
    <lineage>
        <taxon>Eukaryota</taxon>
        <taxon>Metazoa</taxon>
        <taxon>Spiralia</taxon>
        <taxon>Gnathifera</taxon>
        <taxon>Rotifera</taxon>
        <taxon>Eurotatoria</taxon>
        <taxon>Bdelloidea</taxon>
        <taxon>Adinetida</taxon>
        <taxon>Adinetidae</taxon>
        <taxon>Adineta</taxon>
    </lineage>
</organism>
<keyword evidence="3" id="KW-0175">Coiled coil</keyword>
<evidence type="ECO:0000256" key="2">
    <source>
        <dbReference type="ARBA" id="ARBA00023134"/>
    </source>
</evidence>
<feature type="coiled-coil region" evidence="3">
    <location>
        <begin position="270"/>
        <end position="297"/>
    </location>
</feature>
<proteinExistence type="predicted"/>
<dbReference type="InterPro" id="IPR025662">
    <property type="entry name" value="Sigma_54_int_dom_ATP-bd_1"/>
</dbReference>
<dbReference type="Gene3D" id="3.40.50.300">
    <property type="entry name" value="P-loop containing nucleotide triphosphate hydrolases"/>
    <property type="match status" value="1"/>
</dbReference>
<accession>A0A815NE05</accession>
<sequence>MSYPDSVDPALFLTQQRSNFENISKVLLIGETGSGKSTIINYLANYFHNGTLNNLSIAVPCKYHPHSTEHFSHSESNIHDNTQSKTSSCTQYIFTDSNTNKQYLFLDTPGLSDTRGHEQNEMNINQMIDAITDLGNLTSIIIVVNGSICRLTRQFRRFIDLLIGNIPDVILENVLVILTNVKKHESSFDLSVLNLHGNVYPFYMQNGAFASDSRTWKGSIREELQSNWEHSMHQIKSILQTVDSFKQISIDSFIQLKQTRNDIRSVMHQARLELIQIQKIQDELSQLEQVVQQTYQIHLQEQTIEKIEIVDANYHSTLCAK</sequence>
<feature type="domain" description="SRP54-type proteins GTP-binding" evidence="4">
    <location>
        <begin position="25"/>
        <end position="149"/>
    </location>
</feature>
<keyword evidence="2" id="KW-0342">GTP-binding</keyword>
<dbReference type="GO" id="GO:0005525">
    <property type="term" value="F:GTP binding"/>
    <property type="evidence" value="ECO:0007669"/>
    <property type="project" value="UniProtKB-KW"/>
</dbReference>
<feature type="non-terminal residue" evidence="5">
    <location>
        <position position="321"/>
    </location>
</feature>
<dbReference type="PANTHER" id="PTHR32046:SF12">
    <property type="entry name" value="AIG1-TYPE G DOMAIN-CONTAINING PROTEIN"/>
    <property type="match status" value="1"/>
</dbReference>
<dbReference type="Proteomes" id="UP000663828">
    <property type="component" value="Unassembled WGS sequence"/>
</dbReference>
<dbReference type="InterPro" id="IPR027417">
    <property type="entry name" value="P-loop_NTPase"/>
</dbReference>
<dbReference type="Pfam" id="PF00448">
    <property type="entry name" value="SRP54"/>
    <property type="match status" value="1"/>
</dbReference>
<evidence type="ECO:0000313" key="6">
    <source>
        <dbReference type="Proteomes" id="UP000663828"/>
    </source>
</evidence>
<reference evidence="5" key="1">
    <citation type="submission" date="2021-02" db="EMBL/GenBank/DDBJ databases">
        <authorList>
            <person name="Nowell W R."/>
        </authorList>
    </citation>
    <scope>NUCLEOTIDE SEQUENCE</scope>
</reference>
<evidence type="ECO:0000256" key="1">
    <source>
        <dbReference type="ARBA" id="ARBA00022741"/>
    </source>
</evidence>
<dbReference type="InterPro" id="IPR000897">
    <property type="entry name" value="SRP54_GTPase_dom"/>
</dbReference>
<evidence type="ECO:0000313" key="5">
    <source>
        <dbReference type="EMBL" id="CAF1431874.1"/>
    </source>
</evidence>
<dbReference type="PANTHER" id="PTHR32046">
    <property type="entry name" value="G DOMAIN-CONTAINING PROTEIN"/>
    <property type="match status" value="1"/>
</dbReference>
<evidence type="ECO:0000259" key="4">
    <source>
        <dbReference type="Pfam" id="PF00448"/>
    </source>
</evidence>
<comment type="caution">
    <text evidence="5">The sequence shown here is derived from an EMBL/GenBank/DDBJ whole genome shotgun (WGS) entry which is preliminary data.</text>
</comment>
<dbReference type="PROSITE" id="PS00675">
    <property type="entry name" value="SIGMA54_INTERACT_1"/>
    <property type="match status" value="1"/>
</dbReference>
<gene>
    <name evidence="5" type="ORF">XAT740_LOCUS35821</name>
</gene>
<evidence type="ECO:0000256" key="3">
    <source>
        <dbReference type="SAM" id="Coils"/>
    </source>
</evidence>
<dbReference type="EMBL" id="CAJNOR010003624">
    <property type="protein sequence ID" value="CAF1431874.1"/>
    <property type="molecule type" value="Genomic_DNA"/>
</dbReference>
<keyword evidence="6" id="KW-1185">Reference proteome</keyword>
<name>A0A815NE05_ADIRI</name>